<sequence length="161" mass="19092">MQALFWIFISYLKLDQFKCRCLTQAEIKLCQTVFGDLIDYSKVRIMNQPFLPWQPKGIFMAPLGSIHLHNADYCEDFSLQSLAYQAVFIHEMAHIYQYQQHINVLFKGAMLQTAYYMSAKKYNPYQYQFVQGKAFFKYNIEQQGDIAKDIFLKKIQNIIKK</sequence>
<reference evidence="1 2" key="1">
    <citation type="submission" date="2019-03" db="EMBL/GenBank/DDBJ databases">
        <title>Genomic analyses of the natural microbiome of Caenorhabditis elegans.</title>
        <authorList>
            <person name="Samuel B."/>
        </authorList>
    </citation>
    <scope>NUCLEOTIDE SEQUENCE [LARGE SCALE GENOMIC DNA]</scope>
    <source>
        <strain evidence="1 2">JUb89</strain>
    </source>
</reference>
<comment type="caution">
    <text evidence="1">The sequence shown here is derived from an EMBL/GenBank/DDBJ whole genome shotgun (WGS) entry which is preliminary data.</text>
</comment>
<evidence type="ECO:0000313" key="2">
    <source>
        <dbReference type="Proteomes" id="UP000294963"/>
    </source>
</evidence>
<dbReference type="AlphaFoldDB" id="A0A4R1Y4E6"/>
<dbReference type="EMBL" id="SLVJ01000002">
    <property type="protein sequence ID" value="TCM69835.1"/>
    <property type="molecule type" value="Genomic_DNA"/>
</dbReference>
<protein>
    <recommendedName>
        <fullName evidence="3">Type IV secretion protein Rhs</fullName>
    </recommendedName>
</protein>
<name>A0A4R1Y4E6_ACICA</name>
<gene>
    <name evidence="1" type="ORF">EC844_102102</name>
</gene>
<evidence type="ECO:0008006" key="3">
    <source>
        <dbReference type="Google" id="ProtNLM"/>
    </source>
</evidence>
<evidence type="ECO:0000313" key="1">
    <source>
        <dbReference type="EMBL" id="TCM69835.1"/>
    </source>
</evidence>
<proteinExistence type="predicted"/>
<accession>A0A4R1Y4E6</accession>
<keyword evidence="2" id="KW-1185">Reference proteome</keyword>
<organism evidence="1 2">
    <name type="scientific">Acinetobacter calcoaceticus</name>
    <dbReference type="NCBI Taxonomy" id="471"/>
    <lineage>
        <taxon>Bacteria</taxon>
        <taxon>Pseudomonadati</taxon>
        <taxon>Pseudomonadota</taxon>
        <taxon>Gammaproteobacteria</taxon>
        <taxon>Moraxellales</taxon>
        <taxon>Moraxellaceae</taxon>
        <taxon>Acinetobacter</taxon>
        <taxon>Acinetobacter calcoaceticus/baumannii complex</taxon>
    </lineage>
</organism>
<dbReference type="Proteomes" id="UP000294963">
    <property type="component" value="Unassembled WGS sequence"/>
</dbReference>
<dbReference type="OrthoDB" id="8686772at2"/>